<dbReference type="Gene3D" id="3.20.20.70">
    <property type="entry name" value="Aldolase class I"/>
    <property type="match status" value="1"/>
</dbReference>
<evidence type="ECO:0000313" key="2">
    <source>
        <dbReference type="Proteomes" id="UP000703674"/>
    </source>
</evidence>
<dbReference type="InterPro" id="IPR013785">
    <property type="entry name" value="Aldolase_TIM"/>
</dbReference>
<evidence type="ECO:0000313" key="1">
    <source>
        <dbReference type="EMBL" id="NJW54792.1"/>
    </source>
</evidence>
<dbReference type="Proteomes" id="UP000703674">
    <property type="component" value="Unassembled WGS sequence"/>
</dbReference>
<dbReference type="EMBL" id="JAAVJR010000502">
    <property type="protein sequence ID" value="NJW54792.1"/>
    <property type="molecule type" value="Genomic_DNA"/>
</dbReference>
<gene>
    <name evidence="1" type="ORF">HC175_17920</name>
</gene>
<organism evidence="1 2">
    <name type="scientific">Salinimicrobium oceani</name>
    <dbReference type="NCBI Taxonomy" id="2722702"/>
    <lineage>
        <taxon>Bacteria</taxon>
        <taxon>Pseudomonadati</taxon>
        <taxon>Bacteroidota</taxon>
        <taxon>Flavobacteriia</taxon>
        <taxon>Flavobacteriales</taxon>
        <taxon>Flavobacteriaceae</taxon>
        <taxon>Salinimicrobium</taxon>
    </lineage>
</organism>
<feature type="non-terminal residue" evidence="1">
    <location>
        <position position="1"/>
    </location>
</feature>
<dbReference type="EC" id="4.1.2.13" evidence="1"/>
<dbReference type="GO" id="GO:0004332">
    <property type="term" value="F:fructose-bisphosphate aldolase activity"/>
    <property type="evidence" value="ECO:0007669"/>
    <property type="project" value="UniProtKB-EC"/>
</dbReference>
<keyword evidence="2" id="KW-1185">Reference proteome</keyword>
<proteinExistence type="predicted"/>
<protein>
    <submittedName>
        <fullName evidence="1">Fructose-bisphosphate aldolase</fullName>
        <ecNumber evidence="1">4.1.2.13</ecNumber>
    </submittedName>
</protein>
<keyword evidence="1" id="KW-0456">Lyase</keyword>
<comment type="caution">
    <text evidence="1">The sequence shown here is derived from an EMBL/GenBank/DDBJ whole genome shotgun (WGS) entry which is preliminary data.</text>
</comment>
<sequence>GGCGLIMGRKAFQRPLKDGIEILQSVQEVYLTEEITVA</sequence>
<reference evidence="1 2" key="1">
    <citation type="submission" date="2020-03" db="EMBL/GenBank/DDBJ databases">
        <title>Salinimicrobium sp. nov, isolated from SCS.</title>
        <authorList>
            <person name="Cao W.R."/>
        </authorList>
    </citation>
    <scope>NUCLEOTIDE SEQUENCE [LARGE SCALE GENOMIC DNA]</scope>
    <source>
        <strain evidence="2">J15B91</strain>
    </source>
</reference>
<accession>A0ABX1D2V4</accession>
<name>A0ABX1D2V4_9FLAO</name>